<feature type="domain" description="CCHC-type" evidence="3">
    <location>
        <begin position="736"/>
        <end position="750"/>
    </location>
</feature>
<gene>
    <name evidence="4" type="ORF">OSB04_017941</name>
</gene>
<dbReference type="GO" id="GO:0008270">
    <property type="term" value="F:zinc ion binding"/>
    <property type="evidence" value="ECO:0007669"/>
    <property type="project" value="UniProtKB-KW"/>
</dbReference>
<evidence type="ECO:0000313" key="4">
    <source>
        <dbReference type="EMBL" id="KAJ9553896.1"/>
    </source>
</evidence>
<protein>
    <recommendedName>
        <fullName evidence="3">CCHC-type domain-containing protein</fullName>
    </recommendedName>
</protein>
<keyword evidence="1" id="KW-0479">Metal-binding</keyword>
<dbReference type="Pfam" id="PF14223">
    <property type="entry name" value="Retrotran_gag_2"/>
    <property type="match status" value="1"/>
</dbReference>
<name>A0AA38WMH4_9ASTR</name>
<dbReference type="InterPro" id="IPR036875">
    <property type="entry name" value="Znf_CCHC_sf"/>
</dbReference>
<feature type="compositionally biased region" description="Basic residues" evidence="2">
    <location>
        <begin position="671"/>
        <end position="681"/>
    </location>
</feature>
<dbReference type="PROSITE" id="PS50158">
    <property type="entry name" value="ZF_CCHC"/>
    <property type="match status" value="1"/>
</dbReference>
<comment type="caution">
    <text evidence="4">The sequence shown here is derived from an EMBL/GenBank/DDBJ whole genome shotgun (WGS) entry which is preliminary data.</text>
</comment>
<feature type="compositionally biased region" description="Low complexity" evidence="2">
    <location>
        <begin position="637"/>
        <end position="646"/>
    </location>
</feature>
<feature type="region of interest" description="Disordered" evidence="2">
    <location>
        <begin position="637"/>
        <end position="708"/>
    </location>
</feature>
<organism evidence="4 5">
    <name type="scientific">Centaurea solstitialis</name>
    <name type="common">yellow star-thistle</name>
    <dbReference type="NCBI Taxonomy" id="347529"/>
    <lineage>
        <taxon>Eukaryota</taxon>
        <taxon>Viridiplantae</taxon>
        <taxon>Streptophyta</taxon>
        <taxon>Embryophyta</taxon>
        <taxon>Tracheophyta</taxon>
        <taxon>Spermatophyta</taxon>
        <taxon>Magnoliopsida</taxon>
        <taxon>eudicotyledons</taxon>
        <taxon>Gunneridae</taxon>
        <taxon>Pentapetalae</taxon>
        <taxon>asterids</taxon>
        <taxon>campanulids</taxon>
        <taxon>Asterales</taxon>
        <taxon>Asteraceae</taxon>
        <taxon>Carduoideae</taxon>
        <taxon>Cardueae</taxon>
        <taxon>Centaureinae</taxon>
        <taxon>Centaurea</taxon>
    </lineage>
</organism>
<dbReference type="EMBL" id="JARYMX010000004">
    <property type="protein sequence ID" value="KAJ9553896.1"/>
    <property type="molecule type" value="Genomic_DNA"/>
</dbReference>
<dbReference type="PANTHER" id="PTHR35317:SF31">
    <property type="entry name" value="DUF4219 DOMAIN-CONTAINING PROTEIN"/>
    <property type="match status" value="1"/>
</dbReference>
<feature type="compositionally biased region" description="Basic and acidic residues" evidence="2">
    <location>
        <begin position="647"/>
        <end position="658"/>
    </location>
</feature>
<keyword evidence="1" id="KW-0863">Zinc-finger</keyword>
<evidence type="ECO:0000256" key="1">
    <source>
        <dbReference type="PROSITE-ProRule" id="PRU00047"/>
    </source>
</evidence>
<proteinExistence type="predicted"/>
<dbReference type="GO" id="GO:0003676">
    <property type="term" value="F:nucleic acid binding"/>
    <property type="evidence" value="ECO:0007669"/>
    <property type="project" value="InterPro"/>
</dbReference>
<dbReference type="PANTHER" id="PTHR35317">
    <property type="entry name" value="OS04G0629600 PROTEIN"/>
    <property type="match status" value="1"/>
</dbReference>
<dbReference type="InterPro" id="IPR001878">
    <property type="entry name" value="Znf_CCHC"/>
</dbReference>
<keyword evidence="5" id="KW-1185">Reference proteome</keyword>
<keyword evidence="1" id="KW-0862">Zinc</keyword>
<evidence type="ECO:0000259" key="3">
    <source>
        <dbReference type="PROSITE" id="PS50158"/>
    </source>
</evidence>
<evidence type="ECO:0000256" key="2">
    <source>
        <dbReference type="SAM" id="MobiDB-lite"/>
    </source>
</evidence>
<dbReference type="Gene3D" id="4.10.60.10">
    <property type="entry name" value="Zinc finger, CCHC-type"/>
    <property type="match status" value="1"/>
</dbReference>
<feature type="region of interest" description="Disordered" evidence="2">
    <location>
        <begin position="758"/>
        <end position="777"/>
    </location>
</feature>
<dbReference type="SMART" id="SM00343">
    <property type="entry name" value="ZnF_C2HC"/>
    <property type="match status" value="2"/>
</dbReference>
<sequence length="792" mass="88290">MEARCNDYRRDSRECCDKSTEDQQVVSERLETSFLFLTIHKRNIGSRSTLWPILLNTYFESGSLAKPPRFNADNFPLWKSRMELFLSGSDPQIPYFLEHGPYVPTSIVPAIAATSTTPAAPERTFVKQVSNWTDEDKCLVNVDTKARSLIAMSLPDEVFHSISKLKTAKEIWDTLCIQYEGADALIESKKIHLKRQYEKFIATKGETLAQTHQRFNCLLIDLKTYGIVYSNSQVITKFMETLPEYWETYTICLKLSKDIKTITLSELYGMMLNHEQTKSLKTNLIRDTKDATKGTSLALISDASQPSQTPISTVTITEIDDSDSDLVSDNEADFNESLALLSKHFKKFGRKGNFCKPKQLSLTNKPDTPSGDKTTSTCLKCQGKGHFATECRYKKNQFAESSIPAYKDGKYQKLKSKYRKLKYQRKGKGLIAEGKGWDESSDESSDEEDTSEVTCIMAIAEEIEPALTAQLEDIHEEEVTATSASISDLPQVSTPSPSDAMTVMDALTIGLFNALNGKSSAEKVNFDLRTELKECHVKLKELAVYEDSYKDQVHANQVLCIEREQAIAEKEKALAELLLEKVTVKSWADASEKVDEILSTQRHPMNRTCLSFVKGKQHAIDKFDKSTLKFGMFVNSDSNSQSSSSISKDEAYSSDKSPKNSSSKNLPIHPPKPKNQNHKTSKVLGGSPTGSGAKKSTQSPTPRIKTKDIGILGLGPANRKLKNPKGPSKSKTYRNCYHCGQNDHIASKCPHATKTEKAAKVKKGPKANKSAKEMKPLVTETVTIPDVTPQIP</sequence>
<dbReference type="Pfam" id="PF00098">
    <property type="entry name" value="zf-CCHC"/>
    <property type="match status" value="1"/>
</dbReference>
<dbReference type="Proteomes" id="UP001172457">
    <property type="component" value="Chromosome 4"/>
</dbReference>
<dbReference type="SUPFAM" id="SSF57756">
    <property type="entry name" value="Retrovirus zinc finger-like domains"/>
    <property type="match status" value="2"/>
</dbReference>
<dbReference type="AlphaFoldDB" id="A0AA38WMH4"/>
<evidence type="ECO:0000313" key="5">
    <source>
        <dbReference type="Proteomes" id="UP001172457"/>
    </source>
</evidence>
<reference evidence="4" key="1">
    <citation type="submission" date="2023-03" db="EMBL/GenBank/DDBJ databases">
        <title>Chromosome-scale reference genome and RAD-based genetic map of yellow starthistle (Centaurea solstitialis) reveal putative structural variation and QTLs associated with invader traits.</title>
        <authorList>
            <person name="Reatini B."/>
            <person name="Cang F.A."/>
            <person name="Jiang Q."/>
            <person name="Mckibben M.T.W."/>
            <person name="Barker M.S."/>
            <person name="Rieseberg L.H."/>
            <person name="Dlugosch K.M."/>
        </authorList>
    </citation>
    <scope>NUCLEOTIDE SEQUENCE</scope>
    <source>
        <strain evidence="4">CAN-66</strain>
        <tissue evidence="4">Leaf</tissue>
    </source>
</reference>
<accession>A0AA38WMH4</accession>